<dbReference type="EC" id="2.7.7.6" evidence="2"/>
<keyword evidence="1 2" id="KW-0804">Transcription</keyword>
<feature type="domain" description="RNA polymerase subunit H/Rpb5 C-terminal" evidence="3">
    <location>
        <begin position="5"/>
        <end position="75"/>
    </location>
</feature>
<dbReference type="GO" id="GO:0006366">
    <property type="term" value="P:transcription by RNA polymerase II"/>
    <property type="evidence" value="ECO:0007669"/>
    <property type="project" value="TreeGrafter"/>
</dbReference>
<dbReference type="SUPFAM" id="SSF55287">
    <property type="entry name" value="RPB5-like RNA polymerase subunit"/>
    <property type="match status" value="1"/>
</dbReference>
<comment type="function">
    <text evidence="2">DNA-dependent RNA polymerase (RNAP) catalyzes the transcription of DNA into RNA using the four ribonucleoside triphosphates as substrates.</text>
</comment>
<comment type="catalytic activity">
    <reaction evidence="2">
        <text>RNA(n) + a ribonucleoside 5'-triphosphate = RNA(n+1) + diphosphate</text>
        <dbReference type="Rhea" id="RHEA:21248"/>
        <dbReference type="Rhea" id="RHEA-COMP:14527"/>
        <dbReference type="Rhea" id="RHEA-COMP:17342"/>
        <dbReference type="ChEBI" id="CHEBI:33019"/>
        <dbReference type="ChEBI" id="CHEBI:61557"/>
        <dbReference type="ChEBI" id="CHEBI:140395"/>
        <dbReference type="EC" id="2.7.7.6"/>
    </reaction>
</comment>
<comment type="subcellular location">
    <subcellularLocation>
        <location evidence="2">Cytoplasm</location>
    </subcellularLocation>
</comment>
<dbReference type="Pfam" id="PF01191">
    <property type="entry name" value="RNA_pol_Rpb5_C"/>
    <property type="match status" value="1"/>
</dbReference>
<reference evidence="4" key="1">
    <citation type="submission" date="2021-03" db="EMBL/GenBank/DDBJ databases">
        <authorList>
            <person name="Jaffe A."/>
        </authorList>
    </citation>
    <scope>NUCLEOTIDE SEQUENCE</scope>
    <source>
        <strain evidence="4">RIFCSPLOWO2_01_FULL_AR10_48_17</strain>
    </source>
</reference>
<dbReference type="InterPro" id="IPR000783">
    <property type="entry name" value="RNA_pol_subH/Rpb5_C"/>
</dbReference>
<dbReference type="InterPro" id="IPR014381">
    <property type="entry name" value="Arch_Rpo5/euc_Rpb5"/>
</dbReference>
<name>A0A8T4L673_9ARCH</name>
<reference evidence="4" key="2">
    <citation type="submission" date="2021-05" db="EMBL/GenBank/DDBJ databases">
        <title>Protein family content uncovers lineage relationships and bacterial pathway maintenance mechanisms in DPANN archaea.</title>
        <authorList>
            <person name="Castelle C.J."/>
            <person name="Meheust R."/>
            <person name="Jaffe A.L."/>
            <person name="Seitz K."/>
            <person name="Gong X."/>
            <person name="Baker B.J."/>
            <person name="Banfield J.F."/>
        </authorList>
    </citation>
    <scope>NUCLEOTIDE SEQUENCE</scope>
    <source>
        <strain evidence="4">RIFCSPLOWO2_01_FULL_AR10_48_17</strain>
    </source>
</reference>
<dbReference type="GO" id="GO:0005737">
    <property type="term" value="C:cytoplasm"/>
    <property type="evidence" value="ECO:0007669"/>
    <property type="project" value="UniProtKB-SubCell"/>
</dbReference>
<accession>A0A8T4L673</accession>
<comment type="subunit">
    <text evidence="2">Part of the RNA polymerase complex.</text>
</comment>
<organism evidence="4 5">
    <name type="scientific">Candidatus Iainarchaeum sp</name>
    <dbReference type="NCBI Taxonomy" id="3101447"/>
    <lineage>
        <taxon>Archaea</taxon>
        <taxon>Candidatus Iainarchaeota</taxon>
        <taxon>Candidatus Iainarchaeia</taxon>
        <taxon>Candidatus Iainarchaeales</taxon>
        <taxon>Candidatus Iainarchaeaceae</taxon>
        <taxon>Candidatus Iainarchaeum</taxon>
    </lineage>
</organism>
<dbReference type="GO" id="GO:0042797">
    <property type="term" value="P:tRNA transcription by RNA polymerase III"/>
    <property type="evidence" value="ECO:0007669"/>
    <property type="project" value="TreeGrafter"/>
</dbReference>
<keyword evidence="2 4" id="KW-0240">DNA-directed RNA polymerase</keyword>
<dbReference type="GO" id="GO:0000428">
    <property type="term" value="C:DNA-directed RNA polymerase complex"/>
    <property type="evidence" value="ECO:0007669"/>
    <property type="project" value="UniProtKB-KW"/>
</dbReference>
<dbReference type="EMBL" id="JAGVWC010000012">
    <property type="protein sequence ID" value="MBS3062054.1"/>
    <property type="molecule type" value="Genomic_DNA"/>
</dbReference>
<dbReference type="GO" id="GO:0003899">
    <property type="term" value="F:DNA-directed RNA polymerase activity"/>
    <property type="evidence" value="ECO:0007669"/>
    <property type="project" value="UniProtKB-UniRule"/>
</dbReference>
<dbReference type="InterPro" id="IPR035913">
    <property type="entry name" value="RPB5-like_sf"/>
</dbReference>
<dbReference type="PANTHER" id="PTHR10535">
    <property type="entry name" value="DNA-DIRECTED RNA POLYMERASES I, II, AND III SUBUNIT RPABC1"/>
    <property type="match status" value="1"/>
</dbReference>
<comment type="similarity">
    <text evidence="2">Belongs to the archaeal Rpo5/eukaryotic RPB5 RNA polymerase subunit family.</text>
</comment>
<keyword evidence="2 4" id="KW-0808">Transferase</keyword>
<gene>
    <name evidence="2" type="primary">rpo5</name>
    <name evidence="2" type="synonym">rpoH</name>
    <name evidence="4" type="ORF">J4215_05725</name>
</gene>
<dbReference type="PANTHER" id="PTHR10535:SF0">
    <property type="entry name" value="DNA-DIRECTED RNA POLYMERASES I, II, AND III SUBUNIT RPABC1"/>
    <property type="match status" value="1"/>
</dbReference>
<dbReference type="GO" id="GO:0003677">
    <property type="term" value="F:DNA binding"/>
    <property type="evidence" value="ECO:0007669"/>
    <property type="project" value="InterPro"/>
</dbReference>
<keyword evidence="2" id="KW-0963">Cytoplasm</keyword>
<protein>
    <recommendedName>
        <fullName evidence="2">DNA-directed RNA polymerase subunit Rpo5</fullName>
        <ecNumber evidence="2">2.7.7.6</ecNumber>
    </recommendedName>
    <alternativeName>
        <fullName evidence="2">DNA-directed RNA polymerase subunit H</fullName>
    </alternativeName>
</protein>
<dbReference type="HAMAP" id="MF_00025">
    <property type="entry name" value="RNApol_Rpo5_RPB5"/>
    <property type="match status" value="1"/>
</dbReference>
<keyword evidence="2 4" id="KW-0548">Nucleotidyltransferase</keyword>
<evidence type="ECO:0000256" key="2">
    <source>
        <dbReference type="HAMAP-Rule" id="MF_00025"/>
    </source>
</evidence>
<evidence type="ECO:0000313" key="4">
    <source>
        <dbReference type="EMBL" id="MBS3062054.1"/>
    </source>
</evidence>
<proteinExistence type="inferred from homology"/>
<dbReference type="AlphaFoldDB" id="A0A8T4L673"/>
<dbReference type="NCBIfam" id="NF007129">
    <property type="entry name" value="PRK09570.1"/>
    <property type="match status" value="1"/>
</dbReference>
<dbReference type="Proteomes" id="UP000675968">
    <property type="component" value="Unassembled WGS sequence"/>
</dbReference>
<evidence type="ECO:0000313" key="5">
    <source>
        <dbReference type="Proteomes" id="UP000675968"/>
    </source>
</evidence>
<dbReference type="Gene3D" id="3.90.940.20">
    <property type="entry name" value="RPB5-like RNA polymerase subunit"/>
    <property type="match status" value="1"/>
</dbReference>
<dbReference type="GO" id="GO:0006362">
    <property type="term" value="P:transcription elongation by RNA polymerase I"/>
    <property type="evidence" value="ECO:0007669"/>
    <property type="project" value="TreeGrafter"/>
</dbReference>
<sequence>MAFRLIDNYLVPKHEIVPKEQIEELLKKLATDSKKLPKLLPDDPIVTEIGAKPGDIIKIDRFSHTAGKSVYYRLVEQ</sequence>
<comment type="caution">
    <text evidence="4">The sequence shown here is derived from an EMBL/GenBank/DDBJ whole genome shotgun (WGS) entry which is preliminary data.</text>
</comment>
<evidence type="ECO:0000259" key="3">
    <source>
        <dbReference type="Pfam" id="PF01191"/>
    </source>
</evidence>
<evidence type="ECO:0000256" key="1">
    <source>
        <dbReference type="ARBA" id="ARBA00023163"/>
    </source>
</evidence>